<protein>
    <submittedName>
        <fullName evidence="2">Uncharacterized protein</fullName>
    </submittedName>
</protein>
<keyword evidence="3" id="KW-1185">Reference proteome</keyword>
<feature type="signal peptide" evidence="1">
    <location>
        <begin position="1"/>
        <end position="23"/>
    </location>
</feature>
<gene>
    <name evidence="2" type="ORF">NC661_16715</name>
</gene>
<dbReference type="Proteomes" id="UP001145072">
    <property type="component" value="Unassembled WGS sequence"/>
</dbReference>
<comment type="caution">
    <text evidence="2">The sequence shown here is derived from an EMBL/GenBank/DDBJ whole genome shotgun (WGS) entry which is preliminary data.</text>
</comment>
<organism evidence="2 3">
    <name type="scientific">Aquibacillus koreensis</name>
    <dbReference type="NCBI Taxonomy" id="279446"/>
    <lineage>
        <taxon>Bacteria</taxon>
        <taxon>Bacillati</taxon>
        <taxon>Bacillota</taxon>
        <taxon>Bacilli</taxon>
        <taxon>Bacillales</taxon>
        <taxon>Bacillaceae</taxon>
        <taxon>Aquibacillus</taxon>
    </lineage>
</organism>
<dbReference type="EMBL" id="JAMQJZ010000015">
    <property type="protein sequence ID" value="MDC3422015.1"/>
    <property type="molecule type" value="Genomic_DNA"/>
</dbReference>
<name>A0A9X3WLR5_9BACI</name>
<proteinExistence type="predicted"/>
<keyword evidence="1" id="KW-0732">Signal</keyword>
<reference evidence="2" key="1">
    <citation type="submission" date="2022-06" db="EMBL/GenBank/DDBJ databases">
        <title>Aquibacillus sp. a new bacterium isolated from soil saline samples.</title>
        <authorList>
            <person name="Galisteo C."/>
            <person name="De La Haba R."/>
            <person name="Sanchez-Porro C."/>
            <person name="Ventosa A."/>
        </authorList>
    </citation>
    <scope>NUCLEOTIDE SEQUENCE</scope>
    <source>
        <strain evidence="2">JCM 12387</strain>
    </source>
</reference>
<evidence type="ECO:0000313" key="3">
    <source>
        <dbReference type="Proteomes" id="UP001145072"/>
    </source>
</evidence>
<dbReference type="PROSITE" id="PS51257">
    <property type="entry name" value="PROKAR_LIPOPROTEIN"/>
    <property type="match status" value="1"/>
</dbReference>
<sequence>MQRLLKVPHFLLFILLFSACSNVEETTPKDEFAIVSASDTESQIISVDTDLEKEAGWWMVSKDVSTMTISVEAKNIETVLFWIAPTGTGTWDERTLIGYDIDESDGWSFTWEFGERVFHDHITVQAIGSDGSTQAQETISVHSSEDE</sequence>
<feature type="chain" id="PRO_5040987585" evidence="1">
    <location>
        <begin position="24"/>
        <end position="147"/>
    </location>
</feature>
<dbReference type="RefSeq" id="WP_259870308.1">
    <property type="nucleotide sequence ID" value="NZ_JAMQJZ010000015.1"/>
</dbReference>
<accession>A0A9X3WLR5</accession>
<evidence type="ECO:0000256" key="1">
    <source>
        <dbReference type="SAM" id="SignalP"/>
    </source>
</evidence>
<evidence type="ECO:0000313" key="2">
    <source>
        <dbReference type="EMBL" id="MDC3422015.1"/>
    </source>
</evidence>
<dbReference type="AlphaFoldDB" id="A0A9X3WLR5"/>